<dbReference type="GO" id="GO:0016874">
    <property type="term" value="F:ligase activity"/>
    <property type="evidence" value="ECO:0007669"/>
    <property type="project" value="UniProtKB-KW"/>
</dbReference>
<dbReference type="EMBL" id="MT141749">
    <property type="protein sequence ID" value="QJA69938.1"/>
    <property type="molecule type" value="Genomic_DNA"/>
</dbReference>
<dbReference type="InterPro" id="IPR022025">
    <property type="entry name" value="Amidoligase_2"/>
</dbReference>
<accession>A0A6M3JL09</accession>
<dbReference type="Pfam" id="PF12224">
    <property type="entry name" value="Amidoligase_2"/>
    <property type="match status" value="1"/>
</dbReference>
<evidence type="ECO:0000313" key="2">
    <source>
        <dbReference type="EMBL" id="QJA95731.1"/>
    </source>
</evidence>
<evidence type="ECO:0000313" key="1">
    <source>
        <dbReference type="EMBL" id="QJA69938.1"/>
    </source>
</evidence>
<protein>
    <submittedName>
        <fullName evidence="1">Putative amidoligase enzyme</fullName>
    </submittedName>
</protein>
<reference evidence="1" key="1">
    <citation type="submission" date="2020-03" db="EMBL/GenBank/DDBJ databases">
        <title>The deep terrestrial virosphere.</title>
        <authorList>
            <person name="Holmfeldt K."/>
            <person name="Nilsson E."/>
            <person name="Simone D."/>
            <person name="Lopez-Fernandez M."/>
            <person name="Wu X."/>
            <person name="de Brujin I."/>
            <person name="Lundin D."/>
            <person name="Andersson A."/>
            <person name="Bertilsson S."/>
            <person name="Dopson M."/>
        </authorList>
    </citation>
    <scope>NUCLEOTIDE SEQUENCE</scope>
    <source>
        <strain evidence="1">MM415A04150</strain>
        <strain evidence="2">MM415B05210</strain>
    </source>
</reference>
<name>A0A6M3JL09_9ZZZZ</name>
<organism evidence="1">
    <name type="scientific">viral metagenome</name>
    <dbReference type="NCBI Taxonomy" id="1070528"/>
    <lineage>
        <taxon>unclassified sequences</taxon>
        <taxon>metagenomes</taxon>
        <taxon>organismal metagenomes</taxon>
    </lineage>
</organism>
<dbReference type="Gene3D" id="2.10.110.10">
    <property type="entry name" value="Cysteine Rich Protein"/>
    <property type="match status" value="1"/>
</dbReference>
<dbReference type="AlphaFoldDB" id="A0A6M3JL09"/>
<gene>
    <name evidence="1" type="ORF">MM415A04150_0009</name>
    <name evidence="2" type="ORF">MM415B05210_0005</name>
</gene>
<sequence length="455" mass="52817">MDEETAQFIPDYICENCKDAITNGDQIIQSGLYYCQDCFDNLFSICPRCDRIVLQDSMEEVEGDDYCQRCYNHHSYICDCCSVRYMESHDSWGNMCSSCAEDHFICEGCGGTCHNDESNEDGYCENCANGHQIHRYHQGSKQGLCFHPNNYSSDTLYLGVELETDHYRLKHNDTRDEASEEFAEIQDDERLFWLEEDSSLDNGIEIISQPCTLEYHLTKFPWKEITDIARSNGAKSHQAQTCGLHIHFPIAFLAGPRQHNQVISLIYIFERFWEQLTVFSRRTQEQLSHNSKKYNNDLANKSARDKVYELSNSSRYDRYQAVNLQTHKSTIEIRLFRGTLKLSTLYAALELVDFLARFIKVHPTSYIKDMTWANLINRIPSTYHYLHQYLIDRGLTDSKWGNITSTETEVEAITQYDDDEESNDDQFDAESISPITLFEPTFAFTYPAQPEPTDQ</sequence>
<keyword evidence="1" id="KW-0436">Ligase</keyword>
<proteinExistence type="predicted"/>
<dbReference type="EMBL" id="MT143339">
    <property type="protein sequence ID" value="QJA95731.1"/>
    <property type="molecule type" value="Genomic_DNA"/>
</dbReference>